<evidence type="ECO:0000259" key="1">
    <source>
        <dbReference type="PROSITE" id="PS50878"/>
    </source>
</evidence>
<keyword evidence="2" id="KW-0808">Transferase</keyword>
<comment type="caution">
    <text evidence="2">The sequence shown here is derived from an EMBL/GenBank/DDBJ whole genome shotgun (WGS) entry which is preliminary data.</text>
</comment>
<dbReference type="PROSITE" id="PS50878">
    <property type="entry name" value="RT_POL"/>
    <property type="match status" value="1"/>
</dbReference>
<gene>
    <name evidence="2" type="primary">pol</name>
    <name evidence="2" type="ORF">CDAR_494911</name>
</gene>
<dbReference type="EMBL" id="BPLQ01002094">
    <property type="protein sequence ID" value="GIX88620.1"/>
    <property type="molecule type" value="Genomic_DNA"/>
</dbReference>
<dbReference type="GO" id="GO:0003964">
    <property type="term" value="F:RNA-directed DNA polymerase activity"/>
    <property type="evidence" value="ECO:0007669"/>
    <property type="project" value="UniProtKB-KW"/>
</dbReference>
<feature type="domain" description="Reverse transcriptase" evidence="1">
    <location>
        <begin position="80"/>
        <end position="296"/>
    </location>
</feature>
<reference evidence="2 3" key="1">
    <citation type="submission" date="2021-06" db="EMBL/GenBank/DDBJ databases">
        <title>Caerostris darwini draft genome.</title>
        <authorList>
            <person name="Kono N."/>
            <person name="Arakawa K."/>
        </authorList>
    </citation>
    <scope>NUCLEOTIDE SEQUENCE [LARGE SCALE GENOMIC DNA]</scope>
</reference>
<dbReference type="Proteomes" id="UP001054837">
    <property type="component" value="Unassembled WGS sequence"/>
</dbReference>
<dbReference type="InterPro" id="IPR043502">
    <property type="entry name" value="DNA/RNA_pol_sf"/>
</dbReference>
<dbReference type="Pfam" id="PF00078">
    <property type="entry name" value="RVT_1"/>
    <property type="match status" value="1"/>
</dbReference>
<proteinExistence type="predicted"/>
<keyword evidence="2" id="KW-0695">RNA-directed DNA polymerase</keyword>
<accession>A0AAV4NWF5</accession>
<dbReference type="SUPFAM" id="SSF56672">
    <property type="entry name" value="DNA/RNA polymerases"/>
    <property type="match status" value="1"/>
</dbReference>
<feature type="non-terminal residue" evidence="2">
    <location>
        <position position="296"/>
    </location>
</feature>
<name>A0AAV4NWF5_9ARAC</name>
<evidence type="ECO:0000313" key="3">
    <source>
        <dbReference type="Proteomes" id="UP001054837"/>
    </source>
</evidence>
<organism evidence="2 3">
    <name type="scientific">Caerostris darwini</name>
    <dbReference type="NCBI Taxonomy" id="1538125"/>
    <lineage>
        <taxon>Eukaryota</taxon>
        <taxon>Metazoa</taxon>
        <taxon>Ecdysozoa</taxon>
        <taxon>Arthropoda</taxon>
        <taxon>Chelicerata</taxon>
        <taxon>Arachnida</taxon>
        <taxon>Araneae</taxon>
        <taxon>Araneomorphae</taxon>
        <taxon>Entelegynae</taxon>
        <taxon>Araneoidea</taxon>
        <taxon>Araneidae</taxon>
        <taxon>Caerostris</taxon>
    </lineage>
</organism>
<dbReference type="CDD" id="cd01650">
    <property type="entry name" value="RT_nLTR_like"/>
    <property type="match status" value="1"/>
</dbReference>
<keyword evidence="2" id="KW-0548">Nucleotidyltransferase</keyword>
<keyword evidence="3" id="KW-1185">Reference proteome</keyword>
<dbReference type="PANTHER" id="PTHR19446">
    <property type="entry name" value="REVERSE TRANSCRIPTASES"/>
    <property type="match status" value="1"/>
</dbReference>
<evidence type="ECO:0000313" key="2">
    <source>
        <dbReference type="EMBL" id="GIX88620.1"/>
    </source>
</evidence>
<sequence>MEISLPTIEEEVEVERDYDDVIQVNSFIYDDFTALEAFEIEKVILNIKDKKAPGIDLIPGEIIRELFYSNKPWFVNIFYHLLKKGIFPNIWKLAKIVLIPKQGKDHTAPDHYRPICLLPTWGKIYDKVIANRLVYYLEMKNYLNPNQYGFRRKKSTINALENIKSFVVQSHAEKKLVCLISLDVQNAFNSVNWNILKQKIRELPIPAYLMNVLFDFLKDRAMLYKNIEVFYNQGVPQGSCLGPTLWNIFINDLLAKDFGEETEIQAFADDIILMTKEKASYIFKEKCVAPLNTVDS</sequence>
<protein>
    <submittedName>
        <fullName evidence="2">RNA-directed DNA polymerase from mobile element jockey</fullName>
    </submittedName>
</protein>
<dbReference type="AlphaFoldDB" id="A0AAV4NWF5"/>
<dbReference type="InterPro" id="IPR000477">
    <property type="entry name" value="RT_dom"/>
</dbReference>